<dbReference type="GO" id="GO:0005634">
    <property type="term" value="C:nucleus"/>
    <property type="evidence" value="ECO:0007669"/>
    <property type="project" value="UniProtKB-SubCell"/>
</dbReference>
<proteinExistence type="predicted"/>
<dbReference type="GO" id="GO:0005667">
    <property type="term" value="C:transcription regulator complex"/>
    <property type="evidence" value="ECO:0007669"/>
    <property type="project" value="TreeGrafter"/>
</dbReference>
<organism evidence="5">
    <name type="scientific">Neodiprion lecontei</name>
    <name type="common">Redheaded pine sawfly</name>
    <dbReference type="NCBI Taxonomy" id="441921"/>
    <lineage>
        <taxon>Eukaryota</taxon>
        <taxon>Metazoa</taxon>
        <taxon>Ecdysozoa</taxon>
        <taxon>Arthropoda</taxon>
        <taxon>Hexapoda</taxon>
        <taxon>Insecta</taxon>
        <taxon>Pterygota</taxon>
        <taxon>Neoptera</taxon>
        <taxon>Endopterygota</taxon>
        <taxon>Hymenoptera</taxon>
        <taxon>Tenthredinoidea</taxon>
        <taxon>Diprionidae</taxon>
        <taxon>Diprioninae</taxon>
        <taxon>Neodiprion</taxon>
    </lineage>
</organism>
<dbReference type="PANTHER" id="PTHR12243">
    <property type="entry name" value="MADF DOMAIN TRANSCRIPTION FACTOR"/>
    <property type="match status" value="1"/>
</dbReference>
<keyword evidence="1" id="KW-0539">Nucleus</keyword>
<feature type="domain" description="BESS" evidence="3">
    <location>
        <begin position="194"/>
        <end position="233"/>
    </location>
</feature>
<protein>
    <submittedName>
        <fullName evidence="5">Transcription factor Adf-1</fullName>
    </submittedName>
</protein>
<dbReference type="GO" id="GO:0006357">
    <property type="term" value="P:regulation of transcription by RNA polymerase II"/>
    <property type="evidence" value="ECO:0007669"/>
    <property type="project" value="TreeGrafter"/>
</dbReference>
<accession>A0A6J0B5C4</accession>
<dbReference type="RefSeq" id="XP_015509367.1">
    <property type="nucleotide sequence ID" value="XM_015653881.2"/>
</dbReference>
<dbReference type="InParanoid" id="A0A6J0B5C4"/>
<dbReference type="AlphaFoldDB" id="A0A6J0B5C4"/>
<dbReference type="SMART" id="SM00595">
    <property type="entry name" value="MADF"/>
    <property type="match status" value="1"/>
</dbReference>
<evidence type="ECO:0000256" key="1">
    <source>
        <dbReference type="PROSITE-ProRule" id="PRU00371"/>
    </source>
</evidence>
<dbReference type="PROSITE" id="PS51029">
    <property type="entry name" value="MADF"/>
    <property type="match status" value="1"/>
</dbReference>
<dbReference type="Pfam" id="PF02944">
    <property type="entry name" value="BESS"/>
    <property type="match status" value="1"/>
</dbReference>
<feature type="domain" description="MADF" evidence="2">
    <location>
        <begin position="8"/>
        <end position="98"/>
    </location>
</feature>
<dbReference type="PROSITE" id="PS51031">
    <property type="entry name" value="BESS"/>
    <property type="match status" value="1"/>
</dbReference>
<dbReference type="OrthoDB" id="6147983at2759"/>
<reference evidence="5" key="1">
    <citation type="submission" date="2025-08" db="UniProtKB">
        <authorList>
            <consortium name="RefSeq"/>
        </authorList>
    </citation>
    <scope>IDENTIFICATION</scope>
    <source>
        <tissue evidence="5">Thorax and Abdomen</tissue>
    </source>
</reference>
<comment type="subcellular location">
    <subcellularLocation>
        <location evidence="1">Nucleus</location>
    </subcellularLocation>
</comment>
<dbReference type="InterPro" id="IPR039353">
    <property type="entry name" value="TF_Adf1"/>
</dbReference>
<dbReference type="InterPro" id="IPR006578">
    <property type="entry name" value="MADF-dom"/>
</dbReference>
<dbReference type="Proteomes" id="UP000829291">
    <property type="component" value="Chromosome 3"/>
</dbReference>
<evidence type="ECO:0000313" key="4">
    <source>
        <dbReference type="Proteomes" id="UP000829291"/>
    </source>
</evidence>
<dbReference type="KEGG" id="nlo:107216632"/>
<dbReference type="Pfam" id="PF10545">
    <property type="entry name" value="MADF_DNA_bdg"/>
    <property type="match status" value="1"/>
</dbReference>
<dbReference type="GO" id="GO:0003677">
    <property type="term" value="F:DNA binding"/>
    <property type="evidence" value="ECO:0007669"/>
    <property type="project" value="InterPro"/>
</dbReference>
<dbReference type="GeneID" id="107216632"/>
<evidence type="ECO:0000259" key="3">
    <source>
        <dbReference type="PROSITE" id="PS51031"/>
    </source>
</evidence>
<gene>
    <name evidence="5" type="primary">LOC107216632</name>
</gene>
<dbReference type="PANTHER" id="PTHR12243:SF67">
    <property type="entry name" value="COREPRESSOR OF PANGOLIN, ISOFORM A-RELATED"/>
    <property type="match status" value="1"/>
</dbReference>
<evidence type="ECO:0000313" key="5">
    <source>
        <dbReference type="RefSeq" id="XP_015509367.1"/>
    </source>
</evidence>
<sequence length="247" mass="29102">MSLVDDIQLIEEVKKYPLLFDTNIKGYKDNETKDTTWVKIASDLQVKPQEAKNRWRNLRDRFVREKKLISSENETDKAQKASPWPLLEHMSFMWNFIIHRRRYTMNAVKNEPKTYLPIAPKSDTAEWMISLDCDDNNKALHSKNDHESKSKRQKLLPCQEQSMEETPELYHVSNDTRSHSQKTDQCISSQSYVADEQHYFCMSVAETLRRFTQRQSAEAKLKIQQILYETEFSNANTAFEDAFIDAH</sequence>
<keyword evidence="4" id="KW-1185">Reference proteome</keyword>
<evidence type="ECO:0000259" key="2">
    <source>
        <dbReference type="PROSITE" id="PS51029"/>
    </source>
</evidence>
<name>A0A6J0B5C4_NEOLC</name>
<dbReference type="InterPro" id="IPR004210">
    <property type="entry name" value="BESS_motif"/>
</dbReference>